<keyword evidence="3" id="KW-1185">Reference proteome</keyword>
<dbReference type="Gene3D" id="3.40.630.30">
    <property type="match status" value="1"/>
</dbReference>
<dbReference type="SUPFAM" id="SSF55729">
    <property type="entry name" value="Acyl-CoA N-acyltransferases (Nat)"/>
    <property type="match status" value="1"/>
</dbReference>
<dbReference type="Proteomes" id="UP000817854">
    <property type="component" value="Unassembled WGS sequence"/>
</dbReference>
<dbReference type="Pfam" id="PF00583">
    <property type="entry name" value="Acetyltransf_1"/>
    <property type="match status" value="1"/>
</dbReference>
<dbReference type="PROSITE" id="PS51186">
    <property type="entry name" value="GNAT"/>
    <property type="match status" value="1"/>
</dbReference>
<dbReference type="InterPro" id="IPR016181">
    <property type="entry name" value="Acyl_CoA_acyltransferase"/>
</dbReference>
<dbReference type="CDD" id="cd04301">
    <property type="entry name" value="NAT_SF"/>
    <property type="match status" value="1"/>
</dbReference>
<sequence length="152" mass="17548">MNPSIISYQPEYKANFIALNTAWLEAYFVVEPYDKEVFENLETYILQPDGEIFFCLVNEEVAGTVAMQRVNDTTFELTKLAVDPKFQGLKLSHHLMKACITFAKSKKATKIMLLSNRKLETALNLYIKHGFIEVPMKENDYERANIQMELSL</sequence>
<evidence type="ECO:0000313" key="3">
    <source>
        <dbReference type="Proteomes" id="UP000817854"/>
    </source>
</evidence>
<dbReference type="InterPro" id="IPR052777">
    <property type="entry name" value="Acetyltransferase_Enz"/>
</dbReference>
<evidence type="ECO:0000259" key="1">
    <source>
        <dbReference type="PROSITE" id="PS51186"/>
    </source>
</evidence>
<accession>A0ABX0IVL7</accession>
<name>A0ABX0IVL7_9FLAO</name>
<evidence type="ECO:0000313" key="2">
    <source>
        <dbReference type="EMBL" id="NHN27922.1"/>
    </source>
</evidence>
<comment type="caution">
    <text evidence="2">The sequence shown here is derived from an EMBL/GenBank/DDBJ whole genome shotgun (WGS) entry which is preliminary data.</text>
</comment>
<reference evidence="2 3" key="2">
    <citation type="submission" date="2019-05" db="EMBL/GenBank/DDBJ databases">
        <authorList>
            <person name="Lianzixin W."/>
        </authorList>
    </citation>
    <scope>NUCLEOTIDE SEQUENCE [LARGE SCALE GENOMIC DNA]</scope>
    <source>
        <strain evidence="2 3">EC11</strain>
    </source>
</reference>
<reference evidence="3" key="1">
    <citation type="submission" date="2019-05" db="EMBL/GenBank/DDBJ databases">
        <title>Flavobacterium profundi sp. nov., isolated from a deep-sea seamount.</title>
        <authorList>
            <person name="Zhang D.-C."/>
        </authorList>
    </citation>
    <scope>NUCLEOTIDE SEQUENCE [LARGE SCALE GENOMIC DNA]</scope>
    <source>
        <strain evidence="3">EC11</strain>
    </source>
</reference>
<dbReference type="EMBL" id="VEVQ02000019">
    <property type="protein sequence ID" value="NHN27922.1"/>
    <property type="molecule type" value="Genomic_DNA"/>
</dbReference>
<proteinExistence type="predicted"/>
<reference evidence="2 3" key="3">
    <citation type="submission" date="2020-02" db="EMBL/GenBank/DDBJ databases">
        <title>Flavobacterium profundi sp. nov., isolated from a deep-sea seamount.</title>
        <authorList>
            <person name="Zhang D.-C."/>
        </authorList>
    </citation>
    <scope>NUCLEOTIDE SEQUENCE [LARGE SCALE GENOMIC DNA]</scope>
    <source>
        <strain evidence="2 3">EC11</strain>
    </source>
</reference>
<dbReference type="RefSeq" id="WP_140964426.1">
    <property type="nucleotide sequence ID" value="NZ_VEVQ02000019.1"/>
</dbReference>
<organism evidence="2 3">
    <name type="scientific">Flavobacterium jejuense</name>
    <dbReference type="NCBI Taxonomy" id="1544455"/>
    <lineage>
        <taxon>Bacteria</taxon>
        <taxon>Pseudomonadati</taxon>
        <taxon>Bacteroidota</taxon>
        <taxon>Flavobacteriia</taxon>
        <taxon>Flavobacteriales</taxon>
        <taxon>Flavobacteriaceae</taxon>
        <taxon>Flavobacterium</taxon>
    </lineage>
</organism>
<dbReference type="PANTHER" id="PTHR43305">
    <property type="entry name" value="FAMILY N-ACETYLTRANSFERASE, PUTATIVE (AFU_ORTHOLOGUE AFUA_2G01380)-RELATED"/>
    <property type="match status" value="1"/>
</dbReference>
<feature type="domain" description="N-acetyltransferase" evidence="1">
    <location>
        <begin position="3"/>
        <end position="152"/>
    </location>
</feature>
<dbReference type="PANTHER" id="PTHR43305:SF1">
    <property type="entry name" value="FAMILY N-ACETYLTRANSFERASE, PUTATIVE (AFU_ORTHOLOGUE AFUA_2G01380)-RELATED"/>
    <property type="match status" value="1"/>
</dbReference>
<dbReference type="InterPro" id="IPR000182">
    <property type="entry name" value="GNAT_dom"/>
</dbReference>
<protein>
    <submittedName>
        <fullName evidence="2">GNAT family N-acetyltransferase</fullName>
    </submittedName>
</protein>
<gene>
    <name evidence="2" type="ORF">FIA58_019770</name>
</gene>